<evidence type="ECO:0000313" key="2">
    <source>
        <dbReference type="Proteomes" id="UP000199048"/>
    </source>
</evidence>
<reference evidence="2" key="1">
    <citation type="submission" date="2016-10" db="EMBL/GenBank/DDBJ databases">
        <authorList>
            <person name="Varghese N."/>
            <person name="Submissions S."/>
        </authorList>
    </citation>
    <scope>NUCLEOTIDE SEQUENCE [LARGE SCALE GENOMIC DNA]</scope>
    <source>
        <strain evidence="2">BL36</strain>
    </source>
</reference>
<dbReference type="EMBL" id="FOTK01000021">
    <property type="protein sequence ID" value="SFM15496.1"/>
    <property type="molecule type" value="Genomic_DNA"/>
</dbReference>
<dbReference type="AlphaFoldDB" id="A0A1I4NJ55"/>
<sequence>MVMAYGLDGTECALTTSFGPAPLAGVTVDTDEIVDGG</sequence>
<protein>
    <submittedName>
        <fullName evidence="1">Uncharacterized protein</fullName>
    </submittedName>
</protein>
<gene>
    <name evidence="1" type="ORF">SAMN05192568_102110</name>
</gene>
<accession>A0A1I4NJ55</accession>
<keyword evidence="2" id="KW-1185">Reference proteome</keyword>
<evidence type="ECO:0000313" key="1">
    <source>
        <dbReference type="EMBL" id="SFM15496.1"/>
    </source>
</evidence>
<proteinExistence type="predicted"/>
<name>A0A1I4NJ55_9HYPH</name>
<dbReference type="Proteomes" id="UP000199048">
    <property type="component" value="Unassembled WGS sequence"/>
</dbReference>
<organism evidence="1 2">
    <name type="scientific">Methylobacterium pseudosasicola</name>
    <dbReference type="NCBI Taxonomy" id="582667"/>
    <lineage>
        <taxon>Bacteria</taxon>
        <taxon>Pseudomonadati</taxon>
        <taxon>Pseudomonadota</taxon>
        <taxon>Alphaproteobacteria</taxon>
        <taxon>Hyphomicrobiales</taxon>
        <taxon>Methylobacteriaceae</taxon>
        <taxon>Methylobacterium</taxon>
    </lineage>
</organism>